<dbReference type="AlphaFoldDB" id="A0AA41V4D8"/>
<dbReference type="PANTHER" id="PTHR31642">
    <property type="entry name" value="TRICHOTHECENE 3-O-ACETYLTRANSFERASE"/>
    <property type="match status" value="1"/>
</dbReference>
<dbReference type="EMBL" id="JAJJMA010033149">
    <property type="protein sequence ID" value="MCL7024318.1"/>
    <property type="molecule type" value="Genomic_DNA"/>
</dbReference>
<dbReference type="InterPro" id="IPR023213">
    <property type="entry name" value="CAT-like_dom_sf"/>
</dbReference>
<dbReference type="InterPro" id="IPR050317">
    <property type="entry name" value="Plant_Fungal_Acyltransferase"/>
</dbReference>
<dbReference type="Gene3D" id="3.30.559.10">
    <property type="entry name" value="Chloramphenicol acetyltransferase-like domain"/>
    <property type="match status" value="2"/>
</dbReference>
<evidence type="ECO:0000313" key="3">
    <source>
        <dbReference type="Proteomes" id="UP001177140"/>
    </source>
</evidence>
<comment type="similarity">
    <text evidence="1">Belongs to the plant acyltransferase family.</text>
</comment>
<comment type="caution">
    <text evidence="2">The sequence shown here is derived from an EMBL/GenBank/DDBJ whole genome shotgun (WGS) entry which is preliminary data.</text>
</comment>
<dbReference type="GO" id="GO:0016747">
    <property type="term" value="F:acyltransferase activity, transferring groups other than amino-acyl groups"/>
    <property type="evidence" value="ECO:0007669"/>
    <property type="project" value="TreeGrafter"/>
</dbReference>
<name>A0AA41V4D8_PAPNU</name>
<keyword evidence="3" id="KW-1185">Reference proteome</keyword>
<reference evidence="2" key="1">
    <citation type="submission" date="2022-03" db="EMBL/GenBank/DDBJ databases">
        <title>A functionally conserved STORR gene fusion in Papaver species that diverged 16.8 million years ago.</title>
        <authorList>
            <person name="Catania T."/>
        </authorList>
    </citation>
    <scope>NUCLEOTIDE SEQUENCE</scope>
    <source>
        <strain evidence="2">S-191538</strain>
    </source>
</reference>
<evidence type="ECO:0000256" key="1">
    <source>
        <dbReference type="ARBA" id="ARBA00009861"/>
    </source>
</evidence>
<dbReference type="Proteomes" id="UP001177140">
    <property type="component" value="Unassembled WGS sequence"/>
</dbReference>
<protein>
    <submittedName>
        <fullName evidence="2">Uncharacterized protein</fullName>
    </submittedName>
</protein>
<dbReference type="PANTHER" id="PTHR31642:SF278">
    <property type="entry name" value="TRYPTAMINE HYDROXYCINNAMOYLTRANSFERASE 1"/>
    <property type="match status" value="1"/>
</dbReference>
<sequence>MASLVNTTYMVAGSSFPYLTQAEYEELTFSYSFSPNDFPSPRQTVFDKAAYYDDDKSVFYAFEATVPSNEDLKAALSKVLLHYPHLLGMFTQIDNRICFFLINWGARITETFSETTLAEQLPFNPLSREVRQLLPPEGHGEFLQIQLNRYSCGGLVIGATYHPRVADAQSMSSFFVAWARVVRGLDIDPLPYHDRDAVCQPRKPLKVEFDHRSIEFNTSIMTPVDSPSIETIVINYSSEFIDKLKAKVLDEDSCDSQQKLSTFECLLSHTWKKVTQARGLGLEVSTQVRIAVDGRTRIEPAVPMEYFGNLVLWARPSLKVEEVLQKTRAYVARAIHDEVGRINSSYFKSFIDFGEEADGKESPDKESPEEHKELDATWYPYFGNTLCPNLEVENWLGYPFRDLDFGGGSPCAFFPVPKIQTEGFINFLPSCDGDGGAVVVLSLLPEHVEVFNQISHSLDD</sequence>
<organism evidence="2 3">
    <name type="scientific">Papaver nudicaule</name>
    <name type="common">Iceland poppy</name>
    <dbReference type="NCBI Taxonomy" id="74823"/>
    <lineage>
        <taxon>Eukaryota</taxon>
        <taxon>Viridiplantae</taxon>
        <taxon>Streptophyta</taxon>
        <taxon>Embryophyta</taxon>
        <taxon>Tracheophyta</taxon>
        <taxon>Spermatophyta</taxon>
        <taxon>Magnoliopsida</taxon>
        <taxon>Ranunculales</taxon>
        <taxon>Papaveraceae</taxon>
        <taxon>Papaveroideae</taxon>
        <taxon>Papaver</taxon>
    </lineage>
</organism>
<evidence type="ECO:0000313" key="2">
    <source>
        <dbReference type="EMBL" id="MCL7024318.1"/>
    </source>
</evidence>
<gene>
    <name evidence="2" type="ORF">MKW94_008385</name>
</gene>
<proteinExistence type="inferred from homology"/>
<dbReference type="Pfam" id="PF02458">
    <property type="entry name" value="Transferase"/>
    <property type="match status" value="1"/>
</dbReference>
<accession>A0AA41V4D8</accession>